<feature type="region of interest" description="Disordered" evidence="6">
    <location>
        <begin position="1"/>
        <end position="86"/>
    </location>
</feature>
<keyword evidence="5" id="KW-0539">Nucleus</keyword>
<dbReference type="GO" id="GO:0016251">
    <property type="term" value="F:RNA polymerase II general transcription initiation factor activity"/>
    <property type="evidence" value="ECO:0007669"/>
    <property type="project" value="TreeGrafter"/>
</dbReference>
<dbReference type="InterPro" id="IPR006809">
    <property type="entry name" value="TAFII28_dom"/>
</dbReference>
<dbReference type="Pfam" id="PF04719">
    <property type="entry name" value="TAFII28"/>
    <property type="match status" value="1"/>
</dbReference>
<dbReference type="AlphaFoldDB" id="A0A7E4ZXV9"/>
<evidence type="ECO:0000256" key="4">
    <source>
        <dbReference type="ARBA" id="ARBA00023163"/>
    </source>
</evidence>
<feature type="compositionally biased region" description="Low complexity" evidence="6">
    <location>
        <begin position="33"/>
        <end position="47"/>
    </location>
</feature>
<feature type="domain" description="TAFII28-like protein" evidence="7">
    <location>
        <begin position="119"/>
        <end position="203"/>
    </location>
</feature>
<comment type="similarity">
    <text evidence="2">Belongs to the TAF11 family.</text>
</comment>
<reference evidence="9" key="2">
    <citation type="submission" date="2020-10" db="UniProtKB">
        <authorList>
            <consortium name="WormBaseParasite"/>
        </authorList>
    </citation>
    <scope>IDENTIFICATION</scope>
</reference>
<dbReference type="GO" id="GO:0051123">
    <property type="term" value="P:RNA polymerase II preinitiation complex assembly"/>
    <property type="evidence" value="ECO:0007669"/>
    <property type="project" value="InterPro"/>
</dbReference>
<evidence type="ECO:0000259" key="7">
    <source>
        <dbReference type="Pfam" id="PF04719"/>
    </source>
</evidence>
<dbReference type="Proteomes" id="UP000492821">
    <property type="component" value="Unassembled WGS sequence"/>
</dbReference>
<organism evidence="8 9">
    <name type="scientific">Panagrellus redivivus</name>
    <name type="common">Microworm</name>
    <dbReference type="NCBI Taxonomy" id="6233"/>
    <lineage>
        <taxon>Eukaryota</taxon>
        <taxon>Metazoa</taxon>
        <taxon>Ecdysozoa</taxon>
        <taxon>Nematoda</taxon>
        <taxon>Chromadorea</taxon>
        <taxon>Rhabditida</taxon>
        <taxon>Tylenchina</taxon>
        <taxon>Panagrolaimomorpha</taxon>
        <taxon>Panagrolaimoidea</taxon>
        <taxon>Panagrolaimidae</taxon>
        <taxon>Panagrellus</taxon>
    </lineage>
</organism>
<dbReference type="SUPFAM" id="SSF47113">
    <property type="entry name" value="Histone-fold"/>
    <property type="match status" value="1"/>
</dbReference>
<accession>A0A7E4ZXV9</accession>
<evidence type="ECO:0000256" key="1">
    <source>
        <dbReference type="ARBA" id="ARBA00004123"/>
    </source>
</evidence>
<name>A0A7E4ZXV9_PANRE</name>
<dbReference type="PANTHER" id="PTHR13218">
    <property type="entry name" value="TRANSCRIPTION INITIATION FACTOR TFIID SUBUNIT 11-RELATED"/>
    <property type="match status" value="1"/>
</dbReference>
<dbReference type="PANTHER" id="PTHR13218:SF8">
    <property type="entry name" value="TRANSCRIPTION INITIATION FACTOR TFIID SUBUNIT 11"/>
    <property type="match status" value="1"/>
</dbReference>
<reference evidence="8" key="1">
    <citation type="journal article" date="2013" name="Genetics">
        <title>The draft genome and transcriptome of Panagrellus redivivus are shaped by the harsh demands of a free-living lifestyle.</title>
        <authorList>
            <person name="Srinivasan J."/>
            <person name="Dillman A.R."/>
            <person name="Macchietto M.G."/>
            <person name="Heikkinen L."/>
            <person name="Lakso M."/>
            <person name="Fracchia K.M."/>
            <person name="Antoshechkin I."/>
            <person name="Mortazavi A."/>
            <person name="Wong G."/>
            <person name="Sternberg P.W."/>
        </authorList>
    </citation>
    <scope>NUCLEOTIDE SEQUENCE [LARGE SCALE GENOMIC DNA]</scope>
    <source>
        <strain evidence="8">MT8872</strain>
    </source>
</reference>
<evidence type="ECO:0000313" key="8">
    <source>
        <dbReference type="Proteomes" id="UP000492821"/>
    </source>
</evidence>
<evidence type="ECO:0000256" key="2">
    <source>
        <dbReference type="ARBA" id="ARBA00009788"/>
    </source>
</evidence>
<comment type="subcellular location">
    <subcellularLocation>
        <location evidence="1">Nucleus</location>
    </subcellularLocation>
</comment>
<dbReference type="CDD" id="cd08048">
    <property type="entry name" value="HFD_TAF11"/>
    <property type="match status" value="1"/>
</dbReference>
<proteinExistence type="inferred from homology"/>
<dbReference type="WBParaSite" id="Pan_g2451.t1">
    <property type="protein sequence ID" value="Pan_g2451.t1"/>
    <property type="gene ID" value="Pan_g2451"/>
</dbReference>
<evidence type="ECO:0000256" key="6">
    <source>
        <dbReference type="SAM" id="MobiDB-lite"/>
    </source>
</evidence>
<dbReference type="Gene3D" id="1.10.20.10">
    <property type="entry name" value="Histone, subunit A"/>
    <property type="match status" value="1"/>
</dbReference>
<dbReference type="GO" id="GO:0005669">
    <property type="term" value="C:transcription factor TFIID complex"/>
    <property type="evidence" value="ECO:0007669"/>
    <property type="project" value="InterPro"/>
</dbReference>
<keyword evidence="3" id="KW-0805">Transcription regulation</keyword>
<sequence length="223" mass="24420">MNAFAEALSLLDDPVPEEEVVVPKQEPEPEPAAPVASSSTEVSSVAVKTEETRVKKEKKSKAVHFEEAAEASEPGPSAPPKKTPAEPIADAVAAEADEPAVEIKQLSEEEELQRLKTLLLLSNMDSDQLERYETMRRASFPKAAIRRLILQSTGCTVSQHVVIAIAGMAKVFVGELVEEALDLKDAESSVEDPLQAKHLYAALEKLDKEDKLYPARPRKRRLS</sequence>
<evidence type="ECO:0000256" key="3">
    <source>
        <dbReference type="ARBA" id="ARBA00023015"/>
    </source>
</evidence>
<keyword evidence="8" id="KW-1185">Reference proteome</keyword>
<evidence type="ECO:0000256" key="5">
    <source>
        <dbReference type="ARBA" id="ARBA00023242"/>
    </source>
</evidence>
<keyword evidence="4" id="KW-0804">Transcription</keyword>
<dbReference type="InterPro" id="IPR045127">
    <property type="entry name" value="TAF11-like"/>
</dbReference>
<dbReference type="GO" id="GO:0046982">
    <property type="term" value="F:protein heterodimerization activity"/>
    <property type="evidence" value="ECO:0007669"/>
    <property type="project" value="InterPro"/>
</dbReference>
<evidence type="ECO:0000313" key="9">
    <source>
        <dbReference type="WBParaSite" id="Pan_g2451.t1"/>
    </source>
</evidence>
<dbReference type="InterPro" id="IPR009072">
    <property type="entry name" value="Histone-fold"/>
</dbReference>
<protein>
    <submittedName>
        <fullName evidence="9">TAFII28 domain-containing protein</fullName>
    </submittedName>
</protein>